<evidence type="ECO:0000256" key="1">
    <source>
        <dbReference type="ARBA" id="ARBA00000439"/>
    </source>
</evidence>
<evidence type="ECO:0000256" key="2">
    <source>
        <dbReference type="ARBA" id="ARBA00005684"/>
    </source>
</evidence>
<dbReference type="NCBIfam" id="NF011079">
    <property type="entry name" value="PRK14508.1-2"/>
    <property type="match status" value="1"/>
</dbReference>
<evidence type="ECO:0000256" key="9">
    <source>
        <dbReference type="ARBA" id="ARBA00031501"/>
    </source>
</evidence>
<evidence type="ECO:0000256" key="5">
    <source>
        <dbReference type="ARBA" id="ARBA00022676"/>
    </source>
</evidence>
<dbReference type="EMBL" id="MNYI01000018">
    <property type="protein sequence ID" value="OIP43409.1"/>
    <property type="molecule type" value="Genomic_DNA"/>
</dbReference>
<dbReference type="GO" id="GO:0005975">
    <property type="term" value="P:carbohydrate metabolic process"/>
    <property type="evidence" value="ECO:0007669"/>
    <property type="project" value="InterPro"/>
</dbReference>
<keyword evidence="5 10" id="KW-0328">Glycosyltransferase</keyword>
<reference evidence="11 12" key="1">
    <citation type="journal article" date="2016" name="Environ. Microbiol.">
        <title>Genomic resolution of a cold subsurface aquifer community provides metabolic insights for novel microbes adapted to high CO concentrations.</title>
        <authorList>
            <person name="Probst A.J."/>
            <person name="Castelle C.J."/>
            <person name="Singh A."/>
            <person name="Brown C.T."/>
            <person name="Anantharaman K."/>
            <person name="Sharon I."/>
            <person name="Hug L.A."/>
            <person name="Burstein D."/>
            <person name="Emerson J.B."/>
            <person name="Thomas B.C."/>
            <person name="Banfield J.F."/>
        </authorList>
    </citation>
    <scope>NUCLEOTIDE SEQUENCE [LARGE SCALE GENOMIC DNA]</scope>
    <source>
        <strain evidence="11">CG2_30_40_21</strain>
    </source>
</reference>
<dbReference type="Proteomes" id="UP000183085">
    <property type="component" value="Unassembled WGS sequence"/>
</dbReference>
<dbReference type="EC" id="2.4.1.25" evidence="3 10"/>
<dbReference type="InterPro" id="IPR017853">
    <property type="entry name" value="GH"/>
</dbReference>
<dbReference type="PANTHER" id="PTHR32438:SF5">
    <property type="entry name" value="4-ALPHA-GLUCANOTRANSFERASE DPE1, CHLOROPLASTIC_AMYLOPLASTIC"/>
    <property type="match status" value="1"/>
</dbReference>
<keyword evidence="7 10" id="KW-0119">Carbohydrate metabolism</keyword>
<evidence type="ECO:0000256" key="4">
    <source>
        <dbReference type="ARBA" id="ARBA00020295"/>
    </source>
</evidence>
<dbReference type="GO" id="GO:0004134">
    <property type="term" value="F:4-alpha-glucanotransferase activity"/>
    <property type="evidence" value="ECO:0007669"/>
    <property type="project" value="UniProtKB-EC"/>
</dbReference>
<comment type="caution">
    <text evidence="11">The sequence shown here is derived from an EMBL/GenBank/DDBJ whole genome shotgun (WGS) entry which is preliminary data.</text>
</comment>
<evidence type="ECO:0000256" key="6">
    <source>
        <dbReference type="ARBA" id="ARBA00022679"/>
    </source>
</evidence>
<organism evidence="11 12">
    <name type="scientific">Candidatus Desantisbacteria bacterium CG2_30_40_21</name>
    <dbReference type="NCBI Taxonomy" id="1817895"/>
    <lineage>
        <taxon>Bacteria</taxon>
        <taxon>Candidatus Desantisiibacteriota</taxon>
    </lineage>
</organism>
<proteinExistence type="inferred from homology"/>
<dbReference type="PANTHER" id="PTHR32438">
    <property type="entry name" value="4-ALPHA-GLUCANOTRANSFERASE DPE1, CHLOROPLASTIC/AMYLOPLASTIC"/>
    <property type="match status" value="1"/>
</dbReference>
<comment type="catalytic activity">
    <reaction evidence="1 10">
        <text>Transfers a segment of a (1-&gt;4)-alpha-D-glucan to a new position in an acceptor, which may be glucose or a (1-&gt;4)-alpha-D-glucan.</text>
        <dbReference type="EC" id="2.4.1.25"/>
    </reaction>
</comment>
<dbReference type="Gene3D" id="3.20.20.80">
    <property type="entry name" value="Glycosidases"/>
    <property type="match status" value="1"/>
</dbReference>
<dbReference type="STRING" id="1817895.AUJ95_00800"/>
<evidence type="ECO:0000256" key="3">
    <source>
        <dbReference type="ARBA" id="ARBA00012560"/>
    </source>
</evidence>
<evidence type="ECO:0000256" key="7">
    <source>
        <dbReference type="ARBA" id="ARBA00023277"/>
    </source>
</evidence>
<dbReference type="NCBIfam" id="NF011080">
    <property type="entry name" value="PRK14508.1-3"/>
    <property type="match status" value="1"/>
</dbReference>
<evidence type="ECO:0000256" key="10">
    <source>
        <dbReference type="RuleBase" id="RU361207"/>
    </source>
</evidence>
<name>A0A1J5E4T1_9BACT</name>
<comment type="similarity">
    <text evidence="2 10">Belongs to the disproportionating enzyme family.</text>
</comment>
<gene>
    <name evidence="11" type="ORF">AUJ95_00800</name>
</gene>
<accession>A0A1J5E4T1</accession>
<dbReference type="Pfam" id="PF02446">
    <property type="entry name" value="Glyco_hydro_77"/>
    <property type="match status" value="1"/>
</dbReference>
<dbReference type="SUPFAM" id="SSF51445">
    <property type="entry name" value="(Trans)glycosidases"/>
    <property type="match status" value="1"/>
</dbReference>
<evidence type="ECO:0000313" key="12">
    <source>
        <dbReference type="Proteomes" id="UP000183085"/>
    </source>
</evidence>
<dbReference type="InterPro" id="IPR003385">
    <property type="entry name" value="Glyco_hydro_77"/>
</dbReference>
<evidence type="ECO:0000313" key="11">
    <source>
        <dbReference type="EMBL" id="OIP43409.1"/>
    </source>
</evidence>
<keyword evidence="6 10" id="KW-0808">Transferase</keyword>
<dbReference type="NCBIfam" id="TIGR00217">
    <property type="entry name" value="malQ"/>
    <property type="match status" value="1"/>
</dbReference>
<protein>
    <recommendedName>
        <fullName evidence="4 10">4-alpha-glucanotransferase</fullName>
        <ecNumber evidence="3 10">2.4.1.25</ecNumber>
    </recommendedName>
    <alternativeName>
        <fullName evidence="8 10">Amylomaltase</fullName>
    </alternativeName>
    <alternativeName>
        <fullName evidence="9 10">Disproportionating enzyme</fullName>
    </alternativeName>
</protein>
<sequence>MQFSRSSGILLHPTSIPGRFGIGDMGEGAYRFVDFLAGSGQRLWQILPLGPTGYGNSPYNSFSAFAGNPLLISLDELVKDGFLHDAELTNVPAFPENYVDYSLVIEYKMTMLYRSFERFKNHQTPDFEGFCMENQTWLDDYSLFMALKESYGGLSWNKWDRGVSCRKPETIHEVSQEMSCSISFHKYLQYLFFKQWSSLKRYANERQIKIIGDIPIFVSYNSSDVWSQPESFMLDDKGKPTHIAGVPPDYFSRTGQLWGNPLYRWDIIAQRGYSWWINRLKVMLRLVDIIRIDHFRGFEAYWEVPAKEKTAINGRWVKGPGAEMFTIIEQSLGKLPLIAEDLGVITPEVEVLRDQFAFPGMKILHFAFGSGPDNPYLPYNYSKNCVVYTGTHDNDTTIGWFTKTSSKAEREHALRYLGKTKADEKHWEFIRLAFSSVAAMAIIPLQDVLGLGNEARMNIPGKALGNWAWRYAQNMLNNECQERLRGLTGLYGRE</sequence>
<evidence type="ECO:0000256" key="8">
    <source>
        <dbReference type="ARBA" id="ARBA00031423"/>
    </source>
</evidence>
<dbReference type="AlphaFoldDB" id="A0A1J5E4T1"/>